<dbReference type="PATRIC" id="fig|587753.10.peg.2809"/>
<evidence type="ECO:0000313" key="4">
    <source>
        <dbReference type="EMBL" id="AKA24265.1"/>
    </source>
</evidence>
<evidence type="ECO:0000256" key="2">
    <source>
        <dbReference type="ARBA" id="ARBA00022898"/>
    </source>
</evidence>
<organism evidence="4 5">
    <name type="scientific">Pseudomonas chlororaphis</name>
    <dbReference type="NCBI Taxonomy" id="587753"/>
    <lineage>
        <taxon>Bacteria</taxon>
        <taxon>Pseudomonadati</taxon>
        <taxon>Pseudomonadota</taxon>
        <taxon>Gammaproteobacteria</taxon>
        <taxon>Pseudomonadales</taxon>
        <taxon>Pseudomonadaceae</taxon>
        <taxon>Pseudomonas</taxon>
    </lineage>
</organism>
<dbReference type="Gene3D" id="3.40.640.10">
    <property type="entry name" value="Type I PLP-dependent aspartate aminotransferase-like (Major domain)"/>
    <property type="match status" value="1"/>
</dbReference>
<sequence length="460" mass="50685">MTLGLNLDRVASCYQSELQLFAERHPRSADFYRENLKHWLYGAPLHWMQQWPGLYPILVSDAQGATLTDCDGNRYVDFALGDTGAMFGHAQPAVAQAIAHQARHGSTLMLPTEDSLWVGQELARRFGLPFWQVTTSATDANRFVLRLCRMITGREKVLVFNCNYHGSVDESQVEFDASGRMIPREGVHANGLRHDATTRLVEFNDLAALEAALAHGDVAAVLTEPFMTNVGMVPPAPGFHEGLRALTRRFDVPLIIDETHTISCGPGGYSGEHGLQPDFFVLGKCIAGGIPTAVWGASQAMAERIWQVLPHFQPGQAINHFGFGGTLAGNALQMAAMRATFSEVMSEANYAHMIALAERLRDGVQTLIDKHRLPWHVTRIGARVEYLFMDHAPRNGGEAHHARHGLIEAYLHLYLLNRGVLLTPFHNMALLCPAASSDDVDLHNRLLDECLGTVVEGASQ</sequence>
<dbReference type="InterPro" id="IPR015422">
    <property type="entry name" value="PyrdxlP-dep_Trfase_small"/>
</dbReference>
<dbReference type="EMBL" id="CP011110">
    <property type="protein sequence ID" value="AKA24265.1"/>
    <property type="molecule type" value="Genomic_DNA"/>
</dbReference>
<dbReference type="KEGG" id="pcz:PCL1606_28140"/>
<evidence type="ECO:0000256" key="3">
    <source>
        <dbReference type="RuleBase" id="RU003560"/>
    </source>
</evidence>
<keyword evidence="2 3" id="KW-0663">Pyridoxal phosphate</keyword>
<keyword evidence="4" id="KW-0032">Aminotransferase</keyword>
<evidence type="ECO:0000313" key="5">
    <source>
        <dbReference type="Proteomes" id="UP000032748"/>
    </source>
</evidence>
<dbReference type="PANTHER" id="PTHR43713">
    <property type="entry name" value="GLUTAMATE-1-SEMIALDEHYDE 2,1-AMINOMUTASE"/>
    <property type="match status" value="1"/>
</dbReference>
<dbReference type="GO" id="GO:0030170">
    <property type="term" value="F:pyridoxal phosphate binding"/>
    <property type="evidence" value="ECO:0007669"/>
    <property type="project" value="InterPro"/>
</dbReference>
<dbReference type="OrthoDB" id="3398487at2"/>
<reference evidence="4 5" key="1">
    <citation type="journal article" date="2015" name="Mol. Plant Microbe Interact.">
        <title>Comparative Genomic Analysis of Pseudomonas chlororaphis PCL1606 Reveals New Insight into Antifungal Compounds Involved in Biocontrol.</title>
        <authorList>
            <person name="Calderon C.E."/>
            <person name="Ramos C."/>
            <person name="de Vicente A."/>
            <person name="Cazorla F.M."/>
        </authorList>
    </citation>
    <scope>NUCLEOTIDE SEQUENCE [LARGE SCALE GENOMIC DNA]</scope>
    <source>
        <strain evidence="4 5">PCL1606</strain>
    </source>
</reference>
<dbReference type="RefSeq" id="WP_045882853.1">
    <property type="nucleotide sequence ID" value="NZ_CP011110.1"/>
</dbReference>
<dbReference type="InterPro" id="IPR005814">
    <property type="entry name" value="Aminotrans_3"/>
</dbReference>
<dbReference type="AlphaFoldDB" id="A0A0D5XZP5"/>
<dbReference type="InterPro" id="IPR015424">
    <property type="entry name" value="PyrdxlP-dep_Trfase"/>
</dbReference>
<dbReference type="SUPFAM" id="SSF53383">
    <property type="entry name" value="PLP-dependent transferases"/>
    <property type="match status" value="1"/>
</dbReference>
<dbReference type="NCBIfam" id="NF005453">
    <property type="entry name" value="PRK07046.1"/>
    <property type="match status" value="1"/>
</dbReference>
<protein>
    <submittedName>
        <fullName evidence="4">Aminotransferase</fullName>
    </submittedName>
</protein>
<dbReference type="PANTHER" id="PTHR43713:SF3">
    <property type="entry name" value="GLUTAMATE-1-SEMIALDEHYDE 2,1-AMINOMUTASE 1, CHLOROPLASTIC-RELATED"/>
    <property type="match status" value="1"/>
</dbReference>
<accession>A0A0D5XZP5</accession>
<gene>
    <name evidence="4" type="ORF">PCL1606_28140</name>
</gene>
<dbReference type="Pfam" id="PF00202">
    <property type="entry name" value="Aminotran_3"/>
    <property type="match status" value="1"/>
</dbReference>
<keyword evidence="4" id="KW-0808">Transferase</keyword>
<comment type="similarity">
    <text evidence="3">Belongs to the class-III pyridoxal-phosphate-dependent aminotransferase family.</text>
</comment>
<dbReference type="Proteomes" id="UP000032748">
    <property type="component" value="Chromosome"/>
</dbReference>
<dbReference type="InterPro" id="IPR015421">
    <property type="entry name" value="PyrdxlP-dep_Trfase_major"/>
</dbReference>
<dbReference type="GO" id="GO:0008483">
    <property type="term" value="F:transaminase activity"/>
    <property type="evidence" value="ECO:0007669"/>
    <property type="project" value="UniProtKB-KW"/>
</dbReference>
<dbReference type="Gene3D" id="3.90.1150.10">
    <property type="entry name" value="Aspartate Aminotransferase, domain 1"/>
    <property type="match status" value="1"/>
</dbReference>
<evidence type="ECO:0000256" key="1">
    <source>
        <dbReference type="ARBA" id="ARBA00001933"/>
    </source>
</evidence>
<proteinExistence type="inferred from homology"/>
<name>A0A0D5XZP5_9PSED</name>
<comment type="cofactor">
    <cofactor evidence="1">
        <name>pyridoxal 5'-phosphate</name>
        <dbReference type="ChEBI" id="CHEBI:597326"/>
    </cofactor>
</comment>